<keyword evidence="1" id="KW-0732">Signal</keyword>
<reference evidence="5" key="1">
    <citation type="submission" date="2018-11" db="EMBL/GenBank/DDBJ databases">
        <title>Complete genome sequence of Paenibacillus sp. ML311-T8.</title>
        <authorList>
            <person name="Nam Y.-D."/>
            <person name="Kang J."/>
            <person name="Chung W.-H."/>
            <person name="Park Y.S."/>
        </authorList>
    </citation>
    <scope>NUCLEOTIDE SEQUENCE [LARGE SCALE GENOMIC DNA]</scope>
    <source>
        <strain evidence="5">ML311-T8</strain>
    </source>
</reference>
<keyword evidence="5" id="KW-1185">Reference proteome</keyword>
<dbReference type="GO" id="GO:0016787">
    <property type="term" value="F:hydrolase activity"/>
    <property type="evidence" value="ECO:0007669"/>
    <property type="project" value="UniProtKB-KW"/>
</dbReference>
<dbReference type="Pfam" id="PF00704">
    <property type="entry name" value="Glyco_hydro_18"/>
    <property type="match status" value="1"/>
</dbReference>
<evidence type="ECO:0000313" key="5">
    <source>
        <dbReference type="Proteomes" id="UP000426246"/>
    </source>
</evidence>
<dbReference type="SUPFAM" id="SSF51445">
    <property type="entry name" value="(Trans)glycosidases"/>
    <property type="match status" value="1"/>
</dbReference>
<protein>
    <submittedName>
        <fullName evidence="4">Glycoside hydrolase</fullName>
    </submittedName>
</protein>
<dbReference type="OrthoDB" id="9769314at2"/>
<feature type="domain" description="GH18" evidence="3">
    <location>
        <begin position="225"/>
        <end position="535"/>
    </location>
</feature>
<dbReference type="SMART" id="SM00636">
    <property type="entry name" value="Glyco_18"/>
    <property type="match status" value="1"/>
</dbReference>
<dbReference type="GO" id="GO:0005975">
    <property type="term" value="P:carbohydrate metabolic process"/>
    <property type="evidence" value="ECO:0007669"/>
    <property type="project" value="InterPro"/>
</dbReference>
<evidence type="ECO:0000259" key="3">
    <source>
        <dbReference type="PROSITE" id="PS51910"/>
    </source>
</evidence>
<dbReference type="KEGG" id="ppsc:EHS13_03305"/>
<dbReference type="InterPro" id="IPR001119">
    <property type="entry name" value="SLH_dom"/>
</dbReference>
<dbReference type="Proteomes" id="UP000426246">
    <property type="component" value="Chromosome"/>
</dbReference>
<accession>A0A6B8RER0</accession>
<feature type="signal peptide" evidence="1">
    <location>
        <begin position="1"/>
        <end position="22"/>
    </location>
</feature>
<dbReference type="Gene3D" id="3.20.20.80">
    <property type="entry name" value="Glycosidases"/>
    <property type="match status" value="1"/>
</dbReference>
<evidence type="ECO:0000313" key="4">
    <source>
        <dbReference type="EMBL" id="QGQ94003.1"/>
    </source>
</evidence>
<name>A0A6B8RER0_9BACL</name>
<dbReference type="PANTHER" id="PTHR46066">
    <property type="entry name" value="CHITINASE DOMAIN-CONTAINING PROTEIN 1 FAMILY MEMBER"/>
    <property type="match status" value="1"/>
</dbReference>
<gene>
    <name evidence="4" type="ORF">EHS13_03305</name>
</gene>
<feature type="chain" id="PRO_5025475496" evidence="1">
    <location>
        <begin position="23"/>
        <end position="538"/>
    </location>
</feature>
<feature type="domain" description="SLH" evidence="2">
    <location>
        <begin position="89"/>
        <end position="151"/>
    </location>
</feature>
<dbReference type="InterPro" id="IPR029070">
    <property type="entry name" value="Chitinase_insertion_sf"/>
</dbReference>
<dbReference type="GO" id="GO:0008061">
    <property type="term" value="F:chitin binding"/>
    <property type="evidence" value="ECO:0007669"/>
    <property type="project" value="InterPro"/>
</dbReference>
<dbReference type="InterPro" id="IPR017853">
    <property type="entry name" value="GH"/>
</dbReference>
<dbReference type="PANTHER" id="PTHR46066:SF2">
    <property type="entry name" value="CHITINASE DOMAIN-CONTAINING PROTEIN 1"/>
    <property type="match status" value="1"/>
</dbReference>
<dbReference type="PROSITE" id="PS51910">
    <property type="entry name" value="GH18_2"/>
    <property type="match status" value="1"/>
</dbReference>
<sequence>MLKKVALMVLLSIMLVTSSAYAYDVQLNPFTDEELDYSRDPIYTLSALGIISGFPDRTYRPNGALSREAFIKLIVMAAKIETNQTTANEPKDVAKDRWSAPYISIAYQRKWIDSLVDKAGLFHPEQTITRQEVAMVMGKFLLESETEEVRQQWLATDWKLERESRAFKDQAAINEAMQPYVYYAVSRGIMEGDPAGFKPKESLIRKQAAAVIFRLIDKSIAAQTIDFTGYYAILSYAAINELSKLSNVTLGWSHLEYEAAGTAKLNTDSTVNSIPLGSEEVIAAAEASQLKKDLMVFYDASNLKDFLKDKPAQTAFIDSLLLTLNDPAFHFTGVNIDFEGLYDAASAADYLSFLQDLKAKLGSLTLAVAVPPSYYYKGYDLQGIGAIADTVILMAYDFTHNEDKLPSAPLPLVNDAVQIALKSVPKEKLVLGISKQANQWVTTNGVTAAPISPAIPLVEQRLTMPGVAQDWMLPYFLKHITYTDTDTGKDHEIYYEDTQSIAKKLWIAKFYGLKGVSLWFMGSYTAADWELIGQQMTK</sequence>
<evidence type="ECO:0000256" key="1">
    <source>
        <dbReference type="SAM" id="SignalP"/>
    </source>
</evidence>
<dbReference type="Pfam" id="PF00395">
    <property type="entry name" value="SLH"/>
    <property type="match status" value="3"/>
</dbReference>
<evidence type="ECO:0000259" key="2">
    <source>
        <dbReference type="PROSITE" id="PS51272"/>
    </source>
</evidence>
<feature type="domain" description="SLH" evidence="2">
    <location>
        <begin position="25"/>
        <end position="88"/>
    </location>
</feature>
<keyword evidence="4" id="KW-0378">Hydrolase</keyword>
<dbReference type="InterPro" id="IPR001223">
    <property type="entry name" value="Glyco_hydro18_cat"/>
</dbReference>
<dbReference type="InterPro" id="IPR011583">
    <property type="entry name" value="Chitinase_II/V-like_cat"/>
</dbReference>
<dbReference type="RefSeq" id="WP_155699000.1">
    <property type="nucleotide sequence ID" value="NZ_CP034235.1"/>
</dbReference>
<organism evidence="4 5">
    <name type="scientific">Paenibacillus psychroresistens</name>
    <dbReference type="NCBI Taxonomy" id="1778678"/>
    <lineage>
        <taxon>Bacteria</taxon>
        <taxon>Bacillati</taxon>
        <taxon>Bacillota</taxon>
        <taxon>Bacilli</taxon>
        <taxon>Bacillales</taxon>
        <taxon>Paenibacillaceae</taxon>
        <taxon>Paenibacillus</taxon>
    </lineage>
</organism>
<proteinExistence type="predicted"/>
<dbReference type="EMBL" id="CP034235">
    <property type="protein sequence ID" value="QGQ94003.1"/>
    <property type="molecule type" value="Genomic_DNA"/>
</dbReference>
<dbReference type="PROSITE" id="PS51272">
    <property type="entry name" value="SLH"/>
    <property type="match status" value="3"/>
</dbReference>
<feature type="domain" description="SLH" evidence="2">
    <location>
        <begin position="164"/>
        <end position="226"/>
    </location>
</feature>
<dbReference type="Gene3D" id="3.10.50.10">
    <property type="match status" value="1"/>
</dbReference>
<dbReference type="AlphaFoldDB" id="A0A6B8RER0"/>